<proteinExistence type="inferred from homology"/>
<comment type="cofactor">
    <cofactor evidence="1 19">
        <name>Mg(2+)</name>
        <dbReference type="ChEBI" id="CHEBI:18420"/>
    </cofactor>
</comment>
<feature type="transmembrane region" description="Helical" evidence="19">
    <location>
        <begin position="184"/>
        <end position="211"/>
    </location>
</feature>
<keyword evidence="21" id="KW-1185">Reference proteome</keyword>
<evidence type="ECO:0000313" key="21">
    <source>
        <dbReference type="Proteomes" id="UP000602076"/>
    </source>
</evidence>
<keyword evidence="12 19" id="KW-1133">Transmembrane helix</keyword>
<dbReference type="EMBL" id="JACXSI010000009">
    <property type="protein sequence ID" value="MBD3107736.1"/>
    <property type="molecule type" value="Genomic_DNA"/>
</dbReference>
<gene>
    <name evidence="19 20" type="primary">cobS</name>
    <name evidence="20" type="ORF">IEO70_05095</name>
</gene>
<comment type="catalytic activity">
    <reaction evidence="18 19">
        <text>alpha-ribazole 5'-phosphate + adenosylcob(III)inamide-GDP = adenosylcob(III)alamin 5'-phosphate + GMP + H(+)</text>
        <dbReference type="Rhea" id="RHEA:23560"/>
        <dbReference type="ChEBI" id="CHEBI:15378"/>
        <dbReference type="ChEBI" id="CHEBI:57918"/>
        <dbReference type="ChEBI" id="CHEBI:58115"/>
        <dbReference type="ChEBI" id="CHEBI:60487"/>
        <dbReference type="ChEBI" id="CHEBI:60493"/>
        <dbReference type="EC" id="2.7.8.26"/>
    </reaction>
</comment>
<evidence type="ECO:0000256" key="16">
    <source>
        <dbReference type="ARBA" id="ARBA00032853"/>
    </source>
</evidence>
<evidence type="ECO:0000256" key="13">
    <source>
        <dbReference type="ARBA" id="ARBA00023136"/>
    </source>
</evidence>
<evidence type="ECO:0000256" key="6">
    <source>
        <dbReference type="ARBA" id="ARBA00015850"/>
    </source>
</evidence>
<keyword evidence="9 19" id="KW-0808">Transferase</keyword>
<comment type="catalytic activity">
    <reaction evidence="17 19">
        <text>alpha-ribazole + adenosylcob(III)inamide-GDP = adenosylcob(III)alamin + GMP + H(+)</text>
        <dbReference type="Rhea" id="RHEA:16049"/>
        <dbReference type="ChEBI" id="CHEBI:10329"/>
        <dbReference type="ChEBI" id="CHEBI:15378"/>
        <dbReference type="ChEBI" id="CHEBI:18408"/>
        <dbReference type="ChEBI" id="CHEBI:58115"/>
        <dbReference type="ChEBI" id="CHEBI:60487"/>
        <dbReference type="EC" id="2.7.8.26"/>
    </reaction>
</comment>
<name>A0A927HAS0_9BACI</name>
<evidence type="ECO:0000256" key="5">
    <source>
        <dbReference type="ARBA" id="ARBA00013200"/>
    </source>
</evidence>
<accession>A0A927HAS0</accession>
<comment type="function">
    <text evidence="14 19">Joins adenosylcobinamide-GDP and alpha-ribazole to generate adenosylcobalamin (Ado-cobalamin). Also synthesizes adenosylcobalamin 5'-phosphate from adenosylcobinamide-GDP and alpha-ribazole 5'-phosphate.</text>
</comment>
<evidence type="ECO:0000256" key="14">
    <source>
        <dbReference type="ARBA" id="ARBA00025228"/>
    </source>
</evidence>
<evidence type="ECO:0000256" key="18">
    <source>
        <dbReference type="ARBA" id="ARBA00049504"/>
    </source>
</evidence>
<evidence type="ECO:0000256" key="19">
    <source>
        <dbReference type="HAMAP-Rule" id="MF_00719"/>
    </source>
</evidence>
<comment type="pathway">
    <text evidence="3 19">Cofactor biosynthesis; adenosylcobalamin biosynthesis; adenosylcobalamin from cob(II)yrinate a,c-diamide: step 7/7.</text>
</comment>
<dbReference type="GO" id="GO:0005886">
    <property type="term" value="C:plasma membrane"/>
    <property type="evidence" value="ECO:0007669"/>
    <property type="project" value="UniProtKB-SubCell"/>
</dbReference>
<evidence type="ECO:0000256" key="1">
    <source>
        <dbReference type="ARBA" id="ARBA00001946"/>
    </source>
</evidence>
<keyword evidence="8 19" id="KW-0169">Cobalamin biosynthesis</keyword>
<dbReference type="HAMAP" id="MF_00719">
    <property type="entry name" value="CobS"/>
    <property type="match status" value="1"/>
</dbReference>
<evidence type="ECO:0000256" key="10">
    <source>
        <dbReference type="ARBA" id="ARBA00022692"/>
    </source>
</evidence>
<dbReference type="AlphaFoldDB" id="A0A927HAS0"/>
<keyword evidence="7 19" id="KW-1003">Cell membrane</keyword>
<evidence type="ECO:0000256" key="15">
    <source>
        <dbReference type="ARBA" id="ARBA00032605"/>
    </source>
</evidence>
<dbReference type="NCBIfam" id="TIGR00317">
    <property type="entry name" value="cobS"/>
    <property type="match status" value="1"/>
</dbReference>
<dbReference type="InterPro" id="IPR003805">
    <property type="entry name" value="CobS"/>
</dbReference>
<keyword evidence="11 19" id="KW-0460">Magnesium</keyword>
<evidence type="ECO:0000256" key="17">
    <source>
        <dbReference type="ARBA" id="ARBA00048623"/>
    </source>
</evidence>
<evidence type="ECO:0000313" key="20">
    <source>
        <dbReference type="EMBL" id="MBD3107736.1"/>
    </source>
</evidence>
<keyword evidence="13 19" id="KW-0472">Membrane</keyword>
<dbReference type="GO" id="GO:0009236">
    <property type="term" value="P:cobalamin biosynthetic process"/>
    <property type="evidence" value="ECO:0007669"/>
    <property type="project" value="UniProtKB-UniRule"/>
</dbReference>
<dbReference type="PANTHER" id="PTHR34148">
    <property type="entry name" value="ADENOSYLCOBINAMIDE-GDP RIBAZOLETRANSFERASE"/>
    <property type="match status" value="1"/>
</dbReference>
<evidence type="ECO:0000256" key="9">
    <source>
        <dbReference type="ARBA" id="ARBA00022679"/>
    </source>
</evidence>
<dbReference type="PANTHER" id="PTHR34148:SF1">
    <property type="entry name" value="ADENOSYLCOBINAMIDE-GDP RIBAZOLETRANSFERASE"/>
    <property type="match status" value="1"/>
</dbReference>
<evidence type="ECO:0000256" key="3">
    <source>
        <dbReference type="ARBA" id="ARBA00004663"/>
    </source>
</evidence>
<dbReference type="EC" id="2.7.8.26" evidence="5 19"/>
<feature type="transmembrane region" description="Helical" evidence="19">
    <location>
        <begin position="231"/>
        <end position="254"/>
    </location>
</feature>
<evidence type="ECO:0000256" key="12">
    <source>
        <dbReference type="ARBA" id="ARBA00022989"/>
    </source>
</evidence>
<feature type="transmembrane region" description="Helical" evidence="19">
    <location>
        <begin position="110"/>
        <end position="133"/>
    </location>
</feature>
<comment type="similarity">
    <text evidence="4 19">Belongs to the CobS family.</text>
</comment>
<dbReference type="Pfam" id="PF02654">
    <property type="entry name" value="CobS"/>
    <property type="match status" value="1"/>
</dbReference>
<keyword evidence="10 19" id="KW-0812">Transmembrane</keyword>
<organism evidence="20 21">
    <name type="scientific">Peribacillus faecalis</name>
    <dbReference type="NCBI Taxonomy" id="2772559"/>
    <lineage>
        <taxon>Bacteria</taxon>
        <taxon>Bacillati</taxon>
        <taxon>Bacillota</taxon>
        <taxon>Bacilli</taxon>
        <taxon>Bacillales</taxon>
        <taxon>Bacillaceae</taxon>
        <taxon>Peribacillus</taxon>
    </lineage>
</organism>
<feature type="transmembrane region" description="Helical" evidence="19">
    <location>
        <begin position="139"/>
        <end position="163"/>
    </location>
</feature>
<evidence type="ECO:0000256" key="2">
    <source>
        <dbReference type="ARBA" id="ARBA00004651"/>
    </source>
</evidence>
<evidence type="ECO:0000256" key="8">
    <source>
        <dbReference type="ARBA" id="ARBA00022573"/>
    </source>
</evidence>
<dbReference type="Proteomes" id="UP000602076">
    <property type="component" value="Unassembled WGS sequence"/>
</dbReference>
<evidence type="ECO:0000256" key="11">
    <source>
        <dbReference type="ARBA" id="ARBA00022842"/>
    </source>
</evidence>
<evidence type="ECO:0000256" key="4">
    <source>
        <dbReference type="ARBA" id="ARBA00010561"/>
    </source>
</evidence>
<comment type="caution">
    <text evidence="20">The sequence shown here is derived from an EMBL/GenBank/DDBJ whole genome shotgun (WGS) entry which is preliminary data.</text>
</comment>
<dbReference type="GO" id="GO:0008818">
    <property type="term" value="F:cobalamin 5'-phosphate synthase activity"/>
    <property type="evidence" value="ECO:0007669"/>
    <property type="project" value="UniProtKB-UniRule"/>
</dbReference>
<reference evidence="20" key="1">
    <citation type="submission" date="2020-09" db="EMBL/GenBank/DDBJ databases">
        <title>Bacillus faecalis sp. nov., a moderately halophilic bacterium isolated from cow faeces.</title>
        <authorList>
            <person name="Jiang L."/>
            <person name="Lee J."/>
        </authorList>
    </citation>
    <scope>NUCLEOTIDE SEQUENCE</scope>
    <source>
        <strain evidence="20">AGMB 02131</strain>
    </source>
</reference>
<dbReference type="RefSeq" id="WP_190997281.1">
    <property type="nucleotide sequence ID" value="NZ_JACXSI010000009.1"/>
</dbReference>
<evidence type="ECO:0000256" key="7">
    <source>
        <dbReference type="ARBA" id="ARBA00022475"/>
    </source>
</evidence>
<comment type="subcellular location">
    <subcellularLocation>
        <location evidence="2 19">Cell membrane</location>
        <topology evidence="2 19">Multi-pass membrane protein</topology>
    </subcellularLocation>
</comment>
<feature type="transmembrane region" description="Helical" evidence="19">
    <location>
        <begin position="34"/>
        <end position="56"/>
    </location>
</feature>
<sequence length="255" mass="28810">MKNIAYGAVLSLQFLTRFPLPIACDINQSSMKWALRFFPFAGLIIGAFISLIYFVLGPIIPDTLMTVLLLSAWVYATGGLHLDGWMDVADAAGSNAALEKKYEIMKDSRVGSFAVIAVVFLFIWKAAFLYEFLNSADQLLITLGLIFIPMLSRFQALLQLKMFPAIQNKGLAHEWRKYLSWREIIIAFCGIAVIVFIYWPFIFLVIFQLLFTVLYGKWALKQFNGINGDLVGASIEGAELWNIAILYIFISYVMV</sequence>
<dbReference type="GO" id="GO:0051073">
    <property type="term" value="F:adenosylcobinamide-GDP ribazoletransferase activity"/>
    <property type="evidence" value="ECO:0007669"/>
    <property type="project" value="UniProtKB-UniRule"/>
</dbReference>
<protein>
    <recommendedName>
        <fullName evidence="6 19">Adenosylcobinamide-GDP ribazoletransferase</fullName>
        <ecNumber evidence="5 19">2.7.8.26</ecNumber>
    </recommendedName>
    <alternativeName>
        <fullName evidence="16 19">Cobalamin synthase</fullName>
    </alternativeName>
    <alternativeName>
        <fullName evidence="15 19">Cobalamin-5'-phosphate synthase</fullName>
    </alternativeName>
</protein>